<keyword evidence="2" id="KW-1133">Transmembrane helix</keyword>
<dbReference type="NCBIfam" id="TIGR03769">
    <property type="entry name" value="P_ac_wall_RPT"/>
    <property type="match status" value="1"/>
</dbReference>
<feature type="region of interest" description="Disordered" evidence="1">
    <location>
        <begin position="343"/>
        <end position="378"/>
    </location>
</feature>
<feature type="transmembrane region" description="Helical" evidence="2">
    <location>
        <begin position="306"/>
        <end position="325"/>
    </location>
</feature>
<evidence type="ECO:0000313" key="4">
    <source>
        <dbReference type="Proteomes" id="UP000595895"/>
    </source>
</evidence>
<keyword evidence="2" id="KW-0472">Membrane</keyword>
<dbReference type="InterPro" id="IPR022435">
    <property type="entry name" value="Surface-anchored_actinobac"/>
</dbReference>
<dbReference type="AlphaFoldDB" id="A0A7T7M9J9"/>
<organism evidence="3 4">
    <name type="scientific">Actinomyces weissii</name>
    <dbReference type="NCBI Taxonomy" id="675090"/>
    <lineage>
        <taxon>Bacteria</taxon>
        <taxon>Bacillati</taxon>
        <taxon>Actinomycetota</taxon>
        <taxon>Actinomycetes</taxon>
        <taxon>Actinomycetales</taxon>
        <taxon>Actinomycetaceae</taxon>
        <taxon>Actinomyces</taxon>
    </lineage>
</organism>
<feature type="region of interest" description="Disordered" evidence="1">
    <location>
        <begin position="270"/>
        <end position="300"/>
    </location>
</feature>
<keyword evidence="2" id="KW-0812">Transmembrane</keyword>
<evidence type="ECO:0000256" key="1">
    <source>
        <dbReference type="SAM" id="MobiDB-lite"/>
    </source>
</evidence>
<keyword evidence="4" id="KW-1185">Reference proteome</keyword>
<sequence>MRLHRPQLTTRPGPDRRRRRPAALLGAALLAALLLPLPIPGAVAAPGDNATDPALQQTVSADETVSQEPAVVGSGHVDVGPRVVDGQWSVQLRDDSGDQPVWRDPASTVIQVSDAALLDAPTEPAYSFMGGQAGERWYVVPQTQNPEVVWLGWNTQDPSVTGLVDRGATMSIGPVTGPGRSWMFLQNGTFGEPLLLVDGQKPQAQDVWVDVNTHVHANWVFTEPGVYLARLTFSAQTVDGQTLSASSTLRFAVGSQTSTEEALQAPVPEDGAAAQAPGQATGAPATTGGAAESPATGSAADSPTRWYLLGALALALLLGGGVVAARLRRKAAAERAAAIAEVRAAGRAAVGPQDAPRETTSKASSEPASEAADQDGQA</sequence>
<dbReference type="NCBIfam" id="NF038134">
    <property type="entry name" value="choice_anch_M"/>
    <property type="match status" value="1"/>
</dbReference>
<evidence type="ECO:0000256" key="2">
    <source>
        <dbReference type="SAM" id="Phobius"/>
    </source>
</evidence>
<protein>
    <submittedName>
        <fullName evidence="3">Choice-of-anchor M domain-containing protein</fullName>
    </submittedName>
</protein>
<feature type="compositionally biased region" description="Low complexity" evidence="1">
    <location>
        <begin position="361"/>
        <end position="371"/>
    </location>
</feature>
<dbReference type="EMBL" id="CP066802">
    <property type="protein sequence ID" value="QQM67174.1"/>
    <property type="molecule type" value="Genomic_DNA"/>
</dbReference>
<evidence type="ECO:0000313" key="3">
    <source>
        <dbReference type="EMBL" id="QQM67174.1"/>
    </source>
</evidence>
<dbReference type="Proteomes" id="UP000595895">
    <property type="component" value="Chromosome"/>
</dbReference>
<proteinExistence type="predicted"/>
<gene>
    <name evidence="3" type="ORF">JG540_09175</name>
</gene>
<reference evidence="3 4" key="1">
    <citation type="submission" date="2020-12" db="EMBL/GenBank/DDBJ databases">
        <authorList>
            <person name="Zhou J."/>
        </authorList>
    </citation>
    <scope>NUCLEOTIDE SEQUENCE [LARGE SCALE GENOMIC DNA]</scope>
    <source>
        <strain evidence="3 4">CCUG 61299</strain>
    </source>
</reference>
<name>A0A7T7M9J9_9ACTO</name>
<accession>A0A7T7M9J9</accession>
<dbReference type="RefSeq" id="WP_200275528.1">
    <property type="nucleotide sequence ID" value="NZ_CP066802.1"/>
</dbReference>
<dbReference type="KEGG" id="awe:JG540_09175"/>